<evidence type="ECO:0000313" key="9">
    <source>
        <dbReference type="Proteomes" id="UP000009170"/>
    </source>
</evidence>
<dbReference type="GO" id="GO:0016020">
    <property type="term" value="C:membrane"/>
    <property type="evidence" value="ECO:0007669"/>
    <property type="project" value="UniProtKB-SubCell"/>
</dbReference>
<keyword evidence="3 7" id="KW-0812">Transmembrane</keyword>
<feature type="transmembrane region" description="Helical" evidence="7">
    <location>
        <begin position="321"/>
        <end position="341"/>
    </location>
</feature>
<dbReference type="PANTHER" id="PTHR23515">
    <property type="entry name" value="HIGH-AFFINITY NITRATE TRANSPORTER 2.3"/>
    <property type="match status" value="1"/>
</dbReference>
<dbReference type="Gene3D" id="1.20.1250.20">
    <property type="entry name" value="MFS general substrate transporter like domains"/>
    <property type="match status" value="2"/>
</dbReference>
<dbReference type="GO" id="GO:0042128">
    <property type="term" value="P:nitrate assimilation"/>
    <property type="evidence" value="ECO:0007669"/>
    <property type="project" value="UniProtKB-KW"/>
</dbReference>
<gene>
    <name evidence="8" type="ORF">OT_ostta10g00950</name>
</gene>
<feature type="transmembrane region" description="Helical" evidence="7">
    <location>
        <begin position="377"/>
        <end position="401"/>
    </location>
</feature>
<dbReference type="Pfam" id="PF07690">
    <property type="entry name" value="MFS_1"/>
    <property type="match status" value="1"/>
</dbReference>
<dbReference type="AlphaFoldDB" id="A0A090M507"/>
<evidence type="ECO:0000256" key="7">
    <source>
        <dbReference type="SAM" id="Phobius"/>
    </source>
</evidence>
<dbReference type="KEGG" id="ota:OT_ostta10g00950"/>
<feature type="transmembrane region" description="Helical" evidence="7">
    <location>
        <begin position="348"/>
        <end position="371"/>
    </location>
</feature>
<dbReference type="OrthoDB" id="434240at2759"/>
<dbReference type="Proteomes" id="UP000009170">
    <property type="component" value="Unassembled WGS sequence"/>
</dbReference>
<feature type="transmembrane region" description="Helical" evidence="7">
    <location>
        <begin position="163"/>
        <end position="184"/>
    </location>
</feature>
<evidence type="ECO:0000256" key="2">
    <source>
        <dbReference type="ARBA" id="ARBA00008432"/>
    </source>
</evidence>
<dbReference type="RefSeq" id="XP_022839760.1">
    <property type="nucleotide sequence ID" value="XM_022983120.1"/>
</dbReference>
<feature type="transmembrane region" description="Helical" evidence="7">
    <location>
        <begin position="69"/>
        <end position="87"/>
    </location>
</feature>
<comment type="similarity">
    <text evidence="2">Belongs to the major facilitator superfamily. Nitrate/nitrite porter (TC 2.A.1.8) family.</text>
</comment>
<dbReference type="GO" id="GO:0015112">
    <property type="term" value="F:nitrate transmembrane transporter activity"/>
    <property type="evidence" value="ECO:0007669"/>
    <property type="project" value="InterPro"/>
</dbReference>
<keyword evidence="4 7" id="KW-1133">Transmembrane helix</keyword>
<evidence type="ECO:0000313" key="8">
    <source>
        <dbReference type="EMBL" id="CEF99315.1"/>
    </source>
</evidence>
<protein>
    <submittedName>
        <fullName evidence="8">Major facilitator superfamily domain, general substrate transporter</fullName>
    </submittedName>
</protein>
<evidence type="ECO:0000256" key="6">
    <source>
        <dbReference type="ARBA" id="ARBA00023136"/>
    </source>
</evidence>
<evidence type="ECO:0000256" key="5">
    <source>
        <dbReference type="ARBA" id="ARBA00023063"/>
    </source>
</evidence>
<dbReference type="InterPro" id="IPR011701">
    <property type="entry name" value="MFS"/>
</dbReference>
<feature type="transmembrane region" description="Helical" evidence="7">
    <location>
        <begin position="196"/>
        <end position="216"/>
    </location>
</feature>
<feature type="transmembrane region" description="Helical" evidence="7">
    <location>
        <begin position="99"/>
        <end position="117"/>
    </location>
</feature>
<dbReference type="GeneID" id="9832262"/>
<accession>A0A090M507</accession>
<comment type="caution">
    <text evidence="8">The sequence shown here is derived from an EMBL/GenBank/DDBJ whole genome shotgun (WGS) entry which is preliminary data.</text>
</comment>
<keyword evidence="6 7" id="KW-0472">Membrane</keyword>
<dbReference type="InterPro" id="IPR036259">
    <property type="entry name" value="MFS_trans_sf"/>
</dbReference>
<evidence type="ECO:0000256" key="1">
    <source>
        <dbReference type="ARBA" id="ARBA00004141"/>
    </source>
</evidence>
<dbReference type="FunFam" id="1.20.1250.20:FF:000053">
    <property type="entry name" value="Nitrate transporter 2.1"/>
    <property type="match status" value="1"/>
</dbReference>
<reference evidence="8 9" key="2">
    <citation type="journal article" date="2014" name="BMC Genomics">
        <title>An improved genome of the model marine alga Ostreococcus tauri unfolds by assessing Illumina de novo assemblies.</title>
        <authorList>
            <person name="Blanc-Mathieu R."/>
            <person name="Verhelst B."/>
            <person name="Derelle E."/>
            <person name="Rombauts S."/>
            <person name="Bouget F.Y."/>
            <person name="Carre I."/>
            <person name="Chateau A."/>
            <person name="Eyre-Walker A."/>
            <person name="Grimsley N."/>
            <person name="Moreau H."/>
            <person name="Piegu B."/>
            <person name="Rivals E."/>
            <person name="Schackwitz W."/>
            <person name="Van de Peer Y."/>
            <person name="Piganeau G."/>
        </authorList>
    </citation>
    <scope>NUCLEOTIDE SEQUENCE [LARGE SCALE GENOMIC DNA]</scope>
    <source>
        <strain evidence="9">OTTH 0595 / CCAP 157/2 / RCC745</strain>
    </source>
</reference>
<feature type="transmembrane region" description="Helical" evidence="7">
    <location>
        <begin position="249"/>
        <end position="268"/>
    </location>
</feature>
<dbReference type="EMBL" id="CAID01000010">
    <property type="protein sequence ID" value="CEF99315.1"/>
    <property type="molecule type" value="Genomic_DNA"/>
</dbReference>
<comment type="subcellular location">
    <subcellularLocation>
        <location evidence="1">Membrane</location>
        <topology evidence="1">Multi-pass membrane protein</topology>
    </subcellularLocation>
</comment>
<dbReference type="SUPFAM" id="SSF103473">
    <property type="entry name" value="MFS general substrate transporter"/>
    <property type="match status" value="1"/>
</dbReference>
<reference evidence="9" key="1">
    <citation type="journal article" date="2006" name="Proc. Natl. Acad. Sci. U.S.A.">
        <title>Genome analysis of the smallest free-living eukaryote Ostreococcus tauri unveils many unique features.</title>
        <authorList>
            <person name="Derelle E."/>
            <person name="Ferraz C."/>
            <person name="Rombauts S."/>
            <person name="Rouze P."/>
            <person name="Worden A.Z."/>
            <person name="Robbens S."/>
            <person name="Partensky F."/>
            <person name="Degroeve S."/>
            <person name="Echeynie S."/>
            <person name="Cooke R."/>
            <person name="Saeys Y."/>
            <person name="Wuyts J."/>
            <person name="Jabbari K."/>
            <person name="Bowler C."/>
            <person name="Panaud O."/>
            <person name="Piegu B."/>
            <person name="Ball S.G."/>
            <person name="Ral J.-P."/>
            <person name="Bouget F.-Y."/>
            <person name="Piganeau G."/>
            <person name="De Baets B."/>
            <person name="Picard A."/>
            <person name="Delseny M."/>
            <person name="Demaille J."/>
            <person name="Van de Peer Y."/>
            <person name="Moreau H."/>
        </authorList>
    </citation>
    <scope>NUCLEOTIDE SEQUENCE [LARGE SCALE GENOMIC DNA]</scope>
    <source>
        <strain evidence="9">OTTH 0595 / CCAP 157/2 / RCC745</strain>
    </source>
</reference>
<dbReference type="CDD" id="cd17341">
    <property type="entry name" value="MFS_NRT2_like"/>
    <property type="match status" value="1"/>
</dbReference>
<proteinExistence type="inferred from homology"/>
<feature type="transmembrane region" description="Helical" evidence="7">
    <location>
        <begin position="413"/>
        <end position="432"/>
    </location>
</feature>
<keyword evidence="9" id="KW-1185">Reference proteome</keyword>
<dbReference type="STRING" id="70448.A0A090M507"/>
<evidence type="ECO:0000256" key="4">
    <source>
        <dbReference type="ARBA" id="ARBA00022989"/>
    </source>
</evidence>
<name>A0A090M507_OSTTA</name>
<keyword evidence="5" id="KW-0534">Nitrate assimilation</keyword>
<feature type="transmembrane region" description="Helical" evidence="7">
    <location>
        <begin position="38"/>
        <end position="57"/>
    </location>
</feature>
<dbReference type="InterPro" id="IPR044772">
    <property type="entry name" value="NO3_transporter"/>
</dbReference>
<sequence length="492" mass="53449">MPAADNKFGIEVDSENKAMSLNIFSFNRPHHLSFHCSWIAFFVSFISTFAAAPMIPVIREDLNLNKAQLGNAGLAAVTGVILCRVMMGSVCDIIGPRLGMAFILMFSAPFCFAMSMVETFEGFLICRLGIGLGLATFVCTQFWMSNMFNRKCVGLANATSAGWGNLGGGVTQFLMPGIYAICFAGCSKKAFLAWRWAYIVPGLAHVLTAFLTLAYGQDMPDGNYKLLTTSGAMEKKNALMVNLLGMKNYRMWAMVLTYGACFGVELTMNNIVAGYLFDQFGVSLQVAGVLASCYGLMNIFARSVGGIVSDWSSEKFGMRGRLWTLWIMQTLEGVLCIFMGLSKNNLGATIAFMVAFSICVQASEGASYGIVPFISRRALGVVSGFIGAGGNAGSTIVTALFFTKDSIETHEGLVYLGYYVIAVTALVIPIHFPMWGSMLFPASKDATEEDYYMSEFSPEEVKAGVAAPVQKFCENARAERPKWKRAETAVSP</sequence>
<feature type="transmembrane region" description="Helical" evidence="7">
    <location>
        <begin position="124"/>
        <end position="143"/>
    </location>
</feature>
<dbReference type="InParanoid" id="A0A090M507"/>
<evidence type="ECO:0000256" key="3">
    <source>
        <dbReference type="ARBA" id="ARBA00022692"/>
    </source>
</evidence>
<dbReference type="GO" id="GO:1990351">
    <property type="term" value="C:transporter complex"/>
    <property type="evidence" value="ECO:0007669"/>
    <property type="project" value="UniProtKB-ARBA"/>
</dbReference>
<dbReference type="FunCoup" id="A0A090M507">
    <property type="interactions" value="305"/>
</dbReference>
<organism evidence="8 9">
    <name type="scientific">Ostreococcus tauri</name>
    <name type="common">Marine green alga</name>
    <dbReference type="NCBI Taxonomy" id="70448"/>
    <lineage>
        <taxon>Eukaryota</taxon>
        <taxon>Viridiplantae</taxon>
        <taxon>Chlorophyta</taxon>
        <taxon>Mamiellophyceae</taxon>
        <taxon>Mamiellales</taxon>
        <taxon>Bathycoccaceae</taxon>
        <taxon>Ostreococcus</taxon>
    </lineage>
</organism>
<feature type="transmembrane region" description="Helical" evidence="7">
    <location>
        <begin position="280"/>
        <end position="301"/>
    </location>
</feature>